<evidence type="ECO:0000256" key="5">
    <source>
        <dbReference type="ARBA" id="ARBA00022737"/>
    </source>
</evidence>
<keyword evidence="3" id="KW-0597">Phosphoprotein</keyword>
<dbReference type="FunFam" id="2.60.120.10:FF:000039">
    <property type="entry name" value="cAMP-dependent protein kinase regulatory subunit"/>
    <property type="match status" value="1"/>
</dbReference>
<feature type="domain" description="Cyclic nucleotide-binding" evidence="11">
    <location>
        <begin position="165"/>
        <end position="285"/>
    </location>
</feature>
<dbReference type="InterPro" id="IPR014710">
    <property type="entry name" value="RmlC-like_jellyroll"/>
</dbReference>
<feature type="binding site" evidence="9">
    <location>
        <position position="112"/>
    </location>
    <ligand>
        <name>3',5'-cyclic AMP</name>
        <dbReference type="ChEBI" id="CHEBI:58165"/>
        <label>1</label>
    </ligand>
</feature>
<comment type="similarity">
    <text evidence="1 8">Belongs to the cAMP-dependent kinase regulatory chain family.</text>
</comment>
<evidence type="ECO:0000313" key="12">
    <source>
        <dbReference type="EMBL" id="RKP11035.1"/>
    </source>
</evidence>
<dbReference type="GO" id="GO:0030552">
    <property type="term" value="F:cAMP binding"/>
    <property type="evidence" value="ECO:0007669"/>
    <property type="project" value="UniProtKB-KW"/>
</dbReference>
<dbReference type="InterPro" id="IPR012198">
    <property type="entry name" value="cAMP_dep_PK_reg_su"/>
</dbReference>
<dbReference type="Proteomes" id="UP000271241">
    <property type="component" value="Unassembled WGS sequence"/>
</dbReference>
<dbReference type="CDD" id="cd00038">
    <property type="entry name" value="CAP_ED"/>
    <property type="match status" value="2"/>
</dbReference>
<keyword evidence="6 8" id="KW-0547">Nucleotide-binding</keyword>
<keyword evidence="13" id="KW-1185">Reference proteome</keyword>
<dbReference type="InterPro" id="IPR050503">
    <property type="entry name" value="cAMP-dep_PK_reg_su-like"/>
</dbReference>
<dbReference type="InterPro" id="IPR018488">
    <property type="entry name" value="cNMP-bd_CS"/>
</dbReference>
<dbReference type="PROSITE" id="PS50042">
    <property type="entry name" value="CNMP_BINDING_3"/>
    <property type="match status" value="2"/>
</dbReference>
<proteinExistence type="inferred from homology"/>
<dbReference type="PANTHER" id="PTHR11635:SF152">
    <property type="entry name" value="CAMP-DEPENDENT PROTEIN KINASE TYPE I REGULATORY SUBUNIT-RELATED"/>
    <property type="match status" value="1"/>
</dbReference>
<dbReference type="GO" id="GO:0005952">
    <property type="term" value="C:cAMP-dependent protein kinase complex"/>
    <property type="evidence" value="ECO:0007669"/>
    <property type="project" value="InterPro"/>
</dbReference>
<evidence type="ECO:0000256" key="9">
    <source>
        <dbReference type="PIRSR" id="PIRSR000548-1"/>
    </source>
</evidence>
<keyword evidence="5" id="KW-0677">Repeat</keyword>
<name>A0A4P9XXD4_9FUNG</name>
<evidence type="ECO:0000256" key="7">
    <source>
        <dbReference type="ARBA" id="ARBA00023149"/>
    </source>
</evidence>
<comment type="subunit">
    <text evidence="8">Tetramer, composed of 2 regulatory (R) and 2 catalytic (C) subunits. In the presence of cAMP it dissociates into 2 active monomeric C subunits and an R dimer.</text>
</comment>
<evidence type="ECO:0000256" key="6">
    <source>
        <dbReference type="ARBA" id="ARBA00022741"/>
    </source>
</evidence>
<evidence type="ECO:0000256" key="2">
    <source>
        <dbReference type="ARBA" id="ARBA00020355"/>
    </source>
</evidence>
<evidence type="ECO:0000256" key="3">
    <source>
        <dbReference type="ARBA" id="ARBA00022553"/>
    </source>
</evidence>
<dbReference type="InterPro" id="IPR000595">
    <property type="entry name" value="cNMP-bd_dom"/>
</dbReference>
<gene>
    <name evidence="12" type="ORF">THASP1DRAFT_12056</name>
</gene>
<dbReference type="Pfam" id="PF00027">
    <property type="entry name" value="cNMP_binding"/>
    <property type="match status" value="2"/>
</dbReference>
<feature type="binding site" evidence="9">
    <location>
        <position position="121"/>
    </location>
    <ligand>
        <name>3',5'-cyclic AMP</name>
        <dbReference type="ChEBI" id="CHEBI:58165"/>
        <label>1</label>
    </ligand>
</feature>
<reference evidence="13" key="1">
    <citation type="journal article" date="2018" name="Nat. Microbiol.">
        <title>Leveraging single-cell genomics to expand the fungal tree of life.</title>
        <authorList>
            <person name="Ahrendt S.R."/>
            <person name="Quandt C.A."/>
            <person name="Ciobanu D."/>
            <person name="Clum A."/>
            <person name="Salamov A."/>
            <person name="Andreopoulos B."/>
            <person name="Cheng J.F."/>
            <person name="Woyke T."/>
            <person name="Pelin A."/>
            <person name="Henrissat B."/>
            <person name="Reynolds N.K."/>
            <person name="Benny G.L."/>
            <person name="Smith M.E."/>
            <person name="James T.Y."/>
            <person name="Grigoriev I.V."/>
        </authorList>
    </citation>
    <scope>NUCLEOTIDE SEQUENCE [LARGE SCALE GENOMIC DNA]</scope>
    <source>
        <strain evidence="13">RSA 1356</strain>
    </source>
</reference>
<dbReference type="AlphaFoldDB" id="A0A4P9XXD4"/>
<protein>
    <recommendedName>
        <fullName evidence="2 8">cAMP-dependent protein kinase regulatory subunit</fullName>
    </recommendedName>
</protein>
<dbReference type="EMBL" id="KZ992429">
    <property type="protein sequence ID" value="RKP11035.1"/>
    <property type="molecule type" value="Genomic_DNA"/>
</dbReference>
<evidence type="ECO:0000259" key="11">
    <source>
        <dbReference type="PROSITE" id="PS50042"/>
    </source>
</evidence>
<evidence type="ECO:0000256" key="8">
    <source>
        <dbReference type="PIRNR" id="PIRNR000548"/>
    </source>
</evidence>
<dbReference type="PANTHER" id="PTHR11635">
    <property type="entry name" value="CAMP-DEPENDENT PROTEIN KINASE REGULATORY CHAIN"/>
    <property type="match status" value="1"/>
</dbReference>
<organism evidence="12 13">
    <name type="scientific">Thamnocephalis sphaerospora</name>
    <dbReference type="NCBI Taxonomy" id="78915"/>
    <lineage>
        <taxon>Eukaryota</taxon>
        <taxon>Fungi</taxon>
        <taxon>Fungi incertae sedis</taxon>
        <taxon>Zoopagomycota</taxon>
        <taxon>Zoopagomycotina</taxon>
        <taxon>Zoopagomycetes</taxon>
        <taxon>Zoopagales</taxon>
        <taxon>Sigmoideomycetaceae</taxon>
        <taxon>Thamnocephalis</taxon>
    </lineage>
</organism>
<dbReference type="InterPro" id="IPR018490">
    <property type="entry name" value="cNMP-bd_dom_sf"/>
</dbReference>
<feature type="binding site" evidence="9">
    <location>
        <position position="244"/>
    </location>
    <ligand>
        <name>3',5'-cyclic AMP</name>
        <dbReference type="ChEBI" id="CHEBI:58165"/>
        <label>2</label>
    </ligand>
</feature>
<dbReference type="OrthoDB" id="417078at2759"/>
<feature type="compositionally biased region" description="Basic and acidic residues" evidence="10">
    <location>
        <begin position="15"/>
        <end position="30"/>
    </location>
</feature>
<dbReference type="SMART" id="SM00100">
    <property type="entry name" value="cNMP"/>
    <property type="match status" value="2"/>
</dbReference>
<sequence>MFNRNRRGSVSAESMHPEDTENEEHIVIPKSDQAKMRIASAVSSNMLFGNLDSDQRRMVVDAMFERRVAANETVIQQGDEGDNFYVVDDGLFEVLVNGKKVVEVEAGGSFGELALMYNTPRAATVTAVVDSILWGVDRVTFRRCVTGHNFRKRKLYESFLKTVPILSKLHPSEVTKLSDALEPANYEEGDYIVEQGDLGNYFYIIEQGEVEVTKVDEDGNELMLPSLSAGDYFGELALIHNTPRAATVMAKNDVRVAALAKDAFVRLLGPVVDIMKRRTISYSTFDRQALEAMLQSIKENSDGESTEDEETHD</sequence>
<dbReference type="SUPFAM" id="SSF51206">
    <property type="entry name" value="cAMP-binding domain-like"/>
    <property type="match status" value="2"/>
</dbReference>
<dbReference type="GO" id="GO:0004862">
    <property type="term" value="F:cAMP-dependent protein kinase inhibitor activity"/>
    <property type="evidence" value="ECO:0007669"/>
    <property type="project" value="TreeGrafter"/>
</dbReference>
<dbReference type="FunFam" id="2.60.120.10:FF:000006">
    <property type="entry name" value="cAMP-dependent protein kinase type I-alpha regulatory subunit"/>
    <property type="match status" value="1"/>
</dbReference>
<dbReference type="PIRSF" id="PIRSF000548">
    <property type="entry name" value="PK_regulatory"/>
    <property type="match status" value="1"/>
</dbReference>
<dbReference type="Gene3D" id="2.60.120.10">
    <property type="entry name" value="Jelly Rolls"/>
    <property type="match status" value="2"/>
</dbReference>
<evidence type="ECO:0000256" key="10">
    <source>
        <dbReference type="SAM" id="MobiDB-lite"/>
    </source>
</evidence>
<dbReference type="GO" id="GO:0033554">
    <property type="term" value="P:cellular response to stress"/>
    <property type="evidence" value="ECO:0007669"/>
    <property type="project" value="UniProtKB-ARBA"/>
</dbReference>
<feature type="region of interest" description="Disordered" evidence="10">
    <location>
        <begin position="1"/>
        <end position="30"/>
    </location>
</feature>
<keyword evidence="7 8" id="KW-0114">cAMP</keyword>
<feature type="binding site" evidence="9">
    <location>
        <position position="235"/>
    </location>
    <ligand>
        <name>3',5'-cyclic AMP</name>
        <dbReference type="ChEBI" id="CHEBI:58165"/>
        <label>2</label>
    </ligand>
</feature>
<evidence type="ECO:0000313" key="13">
    <source>
        <dbReference type="Proteomes" id="UP000271241"/>
    </source>
</evidence>
<feature type="domain" description="Cyclic nucleotide-binding" evidence="11">
    <location>
        <begin position="47"/>
        <end position="162"/>
    </location>
</feature>
<evidence type="ECO:0000256" key="1">
    <source>
        <dbReference type="ARBA" id="ARBA00005753"/>
    </source>
</evidence>
<keyword evidence="4 8" id="KW-0116">cAMP-binding</keyword>
<accession>A0A4P9XXD4</accession>
<evidence type="ECO:0000256" key="4">
    <source>
        <dbReference type="ARBA" id="ARBA00022566"/>
    </source>
</evidence>
<dbReference type="GO" id="GO:0005829">
    <property type="term" value="C:cytosol"/>
    <property type="evidence" value="ECO:0007669"/>
    <property type="project" value="TreeGrafter"/>
</dbReference>
<dbReference type="PROSITE" id="PS00888">
    <property type="entry name" value="CNMP_BINDING_1"/>
    <property type="match status" value="2"/>
</dbReference>
<dbReference type="PRINTS" id="PR00103">
    <property type="entry name" value="CAMPKINASE"/>
</dbReference>
<dbReference type="GO" id="GO:0034236">
    <property type="term" value="F:protein kinase A catalytic subunit binding"/>
    <property type="evidence" value="ECO:0007669"/>
    <property type="project" value="TreeGrafter"/>
</dbReference>
<dbReference type="STRING" id="78915.A0A4P9XXD4"/>
<dbReference type="PROSITE" id="PS00889">
    <property type="entry name" value="CNMP_BINDING_2"/>
    <property type="match status" value="2"/>
</dbReference>